<evidence type="ECO:0000313" key="2">
    <source>
        <dbReference type="Proteomes" id="UP000831775"/>
    </source>
</evidence>
<keyword evidence="2" id="KW-1185">Reference proteome</keyword>
<organism evidence="1 2">
    <name type="scientific">Leucobacter rhizosphaerae</name>
    <dbReference type="NCBI Taxonomy" id="2932245"/>
    <lineage>
        <taxon>Bacteria</taxon>
        <taxon>Bacillati</taxon>
        <taxon>Actinomycetota</taxon>
        <taxon>Actinomycetes</taxon>
        <taxon>Micrococcales</taxon>
        <taxon>Microbacteriaceae</taxon>
        <taxon>Leucobacter</taxon>
    </lineage>
</organism>
<protein>
    <recommendedName>
        <fullName evidence="3">Minor tail protein</fullName>
    </recommendedName>
</protein>
<accession>A0ABY4FVY5</accession>
<sequence>MGDFDVPFVIDKAKHSARLFRRQAQKEAGAGTGVDRPGDLKVQALSTPGAGFRVAPGGATVQSRDTASTDRESYGPVLSVEKTLTGVPGTGSGSGRRDLVIIEITDPEIGSVTYPPPPDPVGTGGWLDGDNFCRVTIIQNVDSLVPVAQRPVRSLNQITSGAYANVTGVTLAAITYPASTSTVTNAMIEDLRVVHSPLSVLQPDLVSFGGTVALTGTSEIVWPAASQQIRIPERANELTVMASLLGMLVTVNWVGVEFRLRLGNTGSFIYSDATGLTTDTTSGGTERVDKVVPMRVQIPAAMRGTTQPLVILAKKTGGTGTLSVTNRTVVKFDSTLAETTV</sequence>
<dbReference type="EMBL" id="CP095043">
    <property type="protein sequence ID" value="UOQ60391.1"/>
    <property type="molecule type" value="Genomic_DNA"/>
</dbReference>
<evidence type="ECO:0000313" key="1">
    <source>
        <dbReference type="EMBL" id="UOQ60391.1"/>
    </source>
</evidence>
<evidence type="ECO:0008006" key="3">
    <source>
        <dbReference type="Google" id="ProtNLM"/>
    </source>
</evidence>
<proteinExistence type="predicted"/>
<gene>
    <name evidence="1" type="ORF">MUN76_15385</name>
</gene>
<name>A0ABY4FVY5_9MICO</name>
<dbReference type="RefSeq" id="WP_244685984.1">
    <property type="nucleotide sequence ID" value="NZ_CP095043.1"/>
</dbReference>
<reference evidence="1 2" key="1">
    <citation type="submission" date="2022-04" db="EMBL/GenBank/DDBJ databases">
        <title>Leucobacter sp. isolated from rhizosphere of onion.</title>
        <authorList>
            <person name="Won M."/>
            <person name="Lee C.-M."/>
            <person name="Woen H.-Y."/>
            <person name="Kwon S.-W."/>
        </authorList>
    </citation>
    <scope>NUCLEOTIDE SEQUENCE [LARGE SCALE GENOMIC DNA]</scope>
    <source>
        <strain evidence="1 2">H25R-14</strain>
    </source>
</reference>
<dbReference type="Proteomes" id="UP000831775">
    <property type="component" value="Chromosome"/>
</dbReference>